<keyword evidence="1" id="KW-1133">Transmembrane helix</keyword>
<accession>A0A0K2TLW0</accession>
<dbReference type="AlphaFoldDB" id="A0A0K2TLW0"/>
<keyword evidence="1" id="KW-0812">Transmembrane</keyword>
<evidence type="ECO:0000313" key="2">
    <source>
        <dbReference type="EMBL" id="CDW26647.1"/>
    </source>
</evidence>
<proteinExistence type="predicted"/>
<keyword evidence="1" id="KW-0472">Membrane</keyword>
<reference evidence="2" key="1">
    <citation type="submission" date="2014-05" db="EMBL/GenBank/DDBJ databases">
        <authorList>
            <person name="Chronopoulou M."/>
        </authorList>
    </citation>
    <scope>NUCLEOTIDE SEQUENCE</scope>
    <source>
        <tissue evidence="2">Whole organism</tissue>
    </source>
</reference>
<sequence length="49" mass="5491">MTSVLKKKGGSKITVVHTLWYNLLLLLTIHKTMSRKNLIPSSSISPKEP</sequence>
<dbReference type="EMBL" id="HACA01009286">
    <property type="protein sequence ID" value="CDW26647.1"/>
    <property type="molecule type" value="Transcribed_RNA"/>
</dbReference>
<protein>
    <submittedName>
        <fullName evidence="2">Uncharacterized protein</fullName>
    </submittedName>
</protein>
<evidence type="ECO:0000256" key="1">
    <source>
        <dbReference type="SAM" id="Phobius"/>
    </source>
</evidence>
<feature type="transmembrane region" description="Helical" evidence="1">
    <location>
        <begin position="12"/>
        <end position="29"/>
    </location>
</feature>
<name>A0A0K2TLW0_LEPSM</name>
<organism evidence="2">
    <name type="scientific">Lepeophtheirus salmonis</name>
    <name type="common">Salmon louse</name>
    <name type="synonym">Caligus salmonis</name>
    <dbReference type="NCBI Taxonomy" id="72036"/>
    <lineage>
        <taxon>Eukaryota</taxon>
        <taxon>Metazoa</taxon>
        <taxon>Ecdysozoa</taxon>
        <taxon>Arthropoda</taxon>
        <taxon>Crustacea</taxon>
        <taxon>Multicrustacea</taxon>
        <taxon>Hexanauplia</taxon>
        <taxon>Copepoda</taxon>
        <taxon>Siphonostomatoida</taxon>
        <taxon>Caligidae</taxon>
        <taxon>Lepeophtheirus</taxon>
    </lineage>
</organism>